<reference evidence="2 3" key="1">
    <citation type="journal article" date="2019" name="Sci. Rep.">
        <title>Comparative genomics of chytrid fungi reveal insights into the obligate biotrophic and pathogenic lifestyle of Synchytrium endobioticum.</title>
        <authorList>
            <person name="van de Vossenberg B.T.L.H."/>
            <person name="Warris S."/>
            <person name="Nguyen H.D.T."/>
            <person name="van Gent-Pelzer M.P.E."/>
            <person name="Joly D.L."/>
            <person name="van de Geest H.C."/>
            <person name="Bonants P.J.M."/>
            <person name="Smith D.S."/>
            <person name="Levesque C.A."/>
            <person name="van der Lee T.A.J."/>
        </authorList>
    </citation>
    <scope>NUCLEOTIDE SEQUENCE [LARGE SCALE GENOMIC DNA]</scope>
    <source>
        <strain evidence="2 3">MB42</strain>
    </source>
</reference>
<accession>A0A507CYZ7</accession>
<evidence type="ECO:0000313" key="2">
    <source>
        <dbReference type="EMBL" id="TPX44298.1"/>
    </source>
</evidence>
<gene>
    <name evidence="2" type="ORF">SeMB42_g04390</name>
</gene>
<organism evidence="2 3">
    <name type="scientific">Synchytrium endobioticum</name>
    <dbReference type="NCBI Taxonomy" id="286115"/>
    <lineage>
        <taxon>Eukaryota</taxon>
        <taxon>Fungi</taxon>
        <taxon>Fungi incertae sedis</taxon>
        <taxon>Chytridiomycota</taxon>
        <taxon>Chytridiomycota incertae sedis</taxon>
        <taxon>Chytridiomycetes</taxon>
        <taxon>Synchytriales</taxon>
        <taxon>Synchytriaceae</taxon>
        <taxon>Synchytrium</taxon>
    </lineage>
</organism>
<feature type="compositionally biased region" description="Basic and acidic residues" evidence="1">
    <location>
        <begin position="1"/>
        <end position="11"/>
    </location>
</feature>
<keyword evidence="3" id="KW-1185">Reference proteome</keyword>
<evidence type="ECO:0000256" key="1">
    <source>
        <dbReference type="SAM" id="MobiDB-lite"/>
    </source>
</evidence>
<dbReference type="EMBL" id="QEAN01000175">
    <property type="protein sequence ID" value="TPX44298.1"/>
    <property type="molecule type" value="Genomic_DNA"/>
</dbReference>
<proteinExistence type="predicted"/>
<dbReference type="VEuPathDB" id="FungiDB:SeMB42_g04390"/>
<evidence type="ECO:0000313" key="3">
    <source>
        <dbReference type="Proteomes" id="UP000317494"/>
    </source>
</evidence>
<dbReference type="Proteomes" id="UP000317494">
    <property type="component" value="Unassembled WGS sequence"/>
</dbReference>
<dbReference type="AlphaFoldDB" id="A0A507CYZ7"/>
<comment type="caution">
    <text evidence="2">The sequence shown here is derived from an EMBL/GenBank/DDBJ whole genome shotgun (WGS) entry which is preliminary data.</text>
</comment>
<sequence>MNASRNPERAQWEQSASGKEVHYSQLQYNTRELVNWRAPKRRNARPVKPTPEERVCIMVFSRHRCRCFED</sequence>
<protein>
    <submittedName>
        <fullName evidence="2">Uncharacterized protein</fullName>
    </submittedName>
</protein>
<feature type="region of interest" description="Disordered" evidence="1">
    <location>
        <begin position="1"/>
        <end position="23"/>
    </location>
</feature>
<name>A0A507CYZ7_9FUNG</name>